<keyword evidence="3" id="KW-1185">Reference proteome</keyword>
<feature type="compositionally biased region" description="Low complexity" evidence="1">
    <location>
        <begin position="1252"/>
        <end position="1263"/>
    </location>
</feature>
<dbReference type="EMBL" id="CDMY01000759">
    <property type="protein sequence ID" value="CEM32695.1"/>
    <property type="molecule type" value="Genomic_DNA"/>
</dbReference>
<proteinExistence type="predicted"/>
<feature type="compositionally biased region" description="Low complexity" evidence="1">
    <location>
        <begin position="1056"/>
        <end position="1066"/>
    </location>
</feature>
<feature type="compositionally biased region" description="Basic residues" evidence="1">
    <location>
        <begin position="1080"/>
        <end position="1090"/>
    </location>
</feature>
<feature type="region of interest" description="Disordered" evidence="1">
    <location>
        <begin position="1056"/>
        <end position="1121"/>
    </location>
</feature>
<reference evidence="2 3" key="1">
    <citation type="submission" date="2014-11" db="EMBL/GenBank/DDBJ databases">
        <authorList>
            <person name="Zhu J."/>
            <person name="Qi W."/>
            <person name="Song R."/>
        </authorList>
    </citation>
    <scope>NUCLEOTIDE SEQUENCE [LARGE SCALE GENOMIC DNA]</scope>
</reference>
<feature type="region of interest" description="Disordered" evidence="1">
    <location>
        <begin position="1140"/>
        <end position="1162"/>
    </location>
</feature>
<dbReference type="VEuPathDB" id="CryptoDB:Vbra_18361"/>
<feature type="compositionally biased region" description="Low complexity" evidence="1">
    <location>
        <begin position="332"/>
        <end position="343"/>
    </location>
</feature>
<evidence type="ECO:0000256" key="1">
    <source>
        <dbReference type="SAM" id="MobiDB-lite"/>
    </source>
</evidence>
<feature type="region of interest" description="Disordered" evidence="1">
    <location>
        <begin position="653"/>
        <end position="674"/>
    </location>
</feature>
<feature type="compositionally biased region" description="Pro residues" evidence="1">
    <location>
        <begin position="1147"/>
        <end position="1156"/>
    </location>
</feature>
<dbReference type="Proteomes" id="UP000041254">
    <property type="component" value="Unassembled WGS sequence"/>
</dbReference>
<feature type="region of interest" description="Disordered" evidence="1">
    <location>
        <begin position="913"/>
        <end position="936"/>
    </location>
</feature>
<feature type="region of interest" description="Disordered" evidence="1">
    <location>
        <begin position="1289"/>
        <end position="1347"/>
    </location>
</feature>
<accession>A0A0G4GQW5</accession>
<feature type="compositionally biased region" description="Low complexity" evidence="1">
    <location>
        <begin position="274"/>
        <end position="304"/>
    </location>
</feature>
<organism evidence="2 3">
    <name type="scientific">Vitrella brassicaformis (strain CCMP3155)</name>
    <dbReference type="NCBI Taxonomy" id="1169540"/>
    <lineage>
        <taxon>Eukaryota</taxon>
        <taxon>Sar</taxon>
        <taxon>Alveolata</taxon>
        <taxon>Colpodellida</taxon>
        <taxon>Vitrellaceae</taxon>
        <taxon>Vitrella</taxon>
    </lineage>
</organism>
<sequence>MDTTQTPCPLLDLSQLCLGTVHGYTSLLPLAEHAQVPPNRQQRKQQDVRKPTKVPLGPFFEAVDLSTNRLTSAPSLSDPLFRELYCLDLSFNFLSQASLESLRGARVLLFLDLSHNPLSIDALEALEDVIVLDLVLPKQLVAGEARRRRLMETLPKVWVINGMFLFEKDRRLAKERRERREHRERQQAQDELDHAVTEQPQLQLTVAPAEQEQQQEHEQAEPAHSQLEPPSEPSLHCEEEFYTSPPPPTLSSTFCLTELDSLRKSLEKEQASHRPLASARSLLPAPLGQRPSSAASLGAASSGGIRSPVPERDTETPVDVMPGVSVVQLLQPQHHAQQQQQQQKGADRRTERRRPPAARDTETLSVAGVSAFSMANQVDVYQPARVRSPPSYALVPVDREWLLPRHPVDVDASTPSRYAVEFWGRKMHLMEDDGDRLRCLVEMWNRRHAIAAVRNERRRQAATTTTTIAEETTRVPIEQLLALPLSQRILLALTLLAFLHRWLSDDLLFHTLHLILAPHWRTAPLIDDLTSCLARSPDYLLVGVMVILYDSFDCPDDEYGDGGDLLLPVERFVGEFIYGGGGRKSRAHDRREADLFVAGMRRVESCMDEKNPNLSFSSASEEERIVVGRLFAMIRSCLSPAHLLPFLDSYQSQSQRVDDGPPSPSPSPSQPSIPSILANFSQLPPSLPQSLMPSARAAASCVVALLLETGLLQCCTDLSPFPPSLSRLLCTVSGEDLCADRGGPLRCLQSAWSAFRARMFQRRASANSGGGGSDGSNSTGVKACPCVGDGLLLLLMDRRHLRRDEMASSLTTHITSVKKAVNISSYELTVASPLPSGRRELHSLMWDERRMAWQACLVLSSSMLPPSPFKHGRDLAYQLSLHKGRANRQGPLSCCLCSEHTALACLLKEDASAETQGSSSSPPPADEPRQQQHQRGMVISASHPPSFQWRLLKQDSDTRKPIDLRPFERAWLRSQKGTTASVCTRPPPAGDSPLACKSVTTAHLVHRSVNASRALLALLDERALGEALEDRLRTNGSGNGDHVSAAAVPRLEIPKAAAPTPPAVAAGSDGDTGGVSLKKALGKHPGKRDKGKMVKTPVLTPQLPEGSSFPPHALPRSESQFSLRKGQDRIAAFTEKYGRTARGTPVRKPPSLPPSPVSSRPSPLMGTIMSITAAVSDSVVLESSSLEQHPPSLTSTPFPLIHAAAAHVTAPCARPVSHHSVGASVRSTPVMRSPVMQKATATHTMAKRVKQPKQPQQPQRPQPGAAVSRLKCAKVGLIPFKNDYQRFSAHKFPDRARDRDRDRDRERDKGAMALASGGGDAFRLDEEGAAPPLPETSKAAEGKMPESRVSLVERSQELAMQKWRRPIRVDQYVRQLYRLV</sequence>
<evidence type="ECO:0000313" key="3">
    <source>
        <dbReference type="Proteomes" id="UP000041254"/>
    </source>
</evidence>
<feature type="region of interest" description="Disordered" evidence="1">
    <location>
        <begin position="207"/>
        <end position="249"/>
    </location>
</feature>
<gene>
    <name evidence="2" type="ORF">Vbra_18361</name>
</gene>
<feature type="region of interest" description="Disordered" evidence="1">
    <location>
        <begin position="332"/>
        <end position="363"/>
    </location>
</feature>
<dbReference type="InParanoid" id="A0A0G4GQW5"/>
<dbReference type="InterPro" id="IPR032675">
    <property type="entry name" value="LRR_dom_sf"/>
</dbReference>
<feature type="compositionally biased region" description="Basic and acidic residues" evidence="1">
    <location>
        <begin position="1291"/>
        <end position="1310"/>
    </location>
</feature>
<feature type="compositionally biased region" description="Basic and acidic residues" evidence="1">
    <location>
        <begin position="345"/>
        <end position="362"/>
    </location>
</feature>
<feature type="region of interest" description="Disordered" evidence="1">
    <location>
        <begin position="1245"/>
        <end position="1268"/>
    </location>
</feature>
<evidence type="ECO:0000313" key="2">
    <source>
        <dbReference type="EMBL" id="CEM32695.1"/>
    </source>
</evidence>
<dbReference type="SUPFAM" id="SSF52058">
    <property type="entry name" value="L domain-like"/>
    <property type="match status" value="1"/>
</dbReference>
<name>A0A0G4GQW5_VITBC</name>
<feature type="compositionally biased region" description="Pro residues" evidence="1">
    <location>
        <begin position="661"/>
        <end position="671"/>
    </location>
</feature>
<dbReference type="Gene3D" id="3.80.10.10">
    <property type="entry name" value="Ribonuclease Inhibitor"/>
    <property type="match status" value="1"/>
</dbReference>
<protein>
    <submittedName>
        <fullName evidence="2">Uncharacterized protein</fullName>
    </submittedName>
</protein>
<feature type="region of interest" description="Disordered" evidence="1">
    <location>
        <begin position="266"/>
        <end position="317"/>
    </location>
</feature>